<keyword evidence="3" id="KW-1185">Reference proteome</keyword>
<reference evidence="2 3" key="1">
    <citation type="submission" date="2019-02" db="EMBL/GenBank/DDBJ databases">
        <title>Genomic Encyclopedia of Archaeal and Bacterial Type Strains, Phase II (KMG-II): from individual species to whole genera.</title>
        <authorList>
            <person name="Goeker M."/>
        </authorList>
    </citation>
    <scope>NUCLEOTIDE SEQUENCE [LARGE SCALE GENOMIC DNA]</scope>
    <source>
        <strain evidence="2 3">DSM 18101</strain>
    </source>
</reference>
<dbReference type="OrthoDB" id="5937621at2"/>
<dbReference type="InterPro" id="IPR006311">
    <property type="entry name" value="TAT_signal"/>
</dbReference>
<feature type="domain" description="Glycoamylase-like" evidence="1">
    <location>
        <begin position="220"/>
        <end position="425"/>
    </location>
</feature>
<comment type="caution">
    <text evidence="2">The sequence shown here is derived from an EMBL/GenBank/DDBJ whole genome shotgun (WGS) entry which is preliminary data.</text>
</comment>
<evidence type="ECO:0000313" key="3">
    <source>
        <dbReference type="Proteomes" id="UP000292958"/>
    </source>
</evidence>
<gene>
    <name evidence="2" type="ORF">BDD14_2528</name>
</gene>
<dbReference type="Gene3D" id="1.50.10.140">
    <property type="match status" value="1"/>
</dbReference>
<evidence type="ECO:0000313" key="2">
    <source>
        <dbReference type="EMBL" id="RZU41037.1"/>
    </source>
</evidence>
<evidence type="ECO:0000259" key="1">
    <source>
        <dbReference type="Pfam" id="PF10091"/>
    </source>
</evidence>
<dbReference type="AlphaFoldDB" id="A0A4Q7YTF1"/>
<name>A0A4Q7YTF1_9BACT</name>
<dbReference type="Pfam" id="PF10091">
    <property type="entry name" value="Glycoamylase"/>
    <property type="match status" value="1"/>
</dbReference>
<dbReference type="RefSeq" id="WP_130419021.1">
    <property type="nucleotide sequence ID" value="NZ_SHKW01000001.1"/>
</dbReference>
<protein>
    <recommendedName>
        <fullName evidence="1">Glycoamylase-like domain-containing protein</fullName>
    </recommendedName>
</protein>
<dbReference type="PROSITE" id="PS51318">
    <property type="entry name" value="TAT"/>
    <property type="match status" value="1"/>
</dbReference>
<dbReference type="InterPro" id="IPR019282">
    <property type="entry name" value="Glycoamylase-like_cons_dom"/>
</dbReference>
<dbReference type="EMBL" id="SHKW01000001">
    <property type="protein sequence ID" value="RZU41037.1"/>
    <property type="molecule type" value="Genomic_DNA"/>
</dbReference>
<dbReference type="Proteomes" id="UP000292958">
    <property type="component" value="Unassembled WGS sequence"/>
</dbReference>
<organism evidence="2 3">
    <name type="scientific">Edaphobacter modestus</name>
    <dbReference type="NCBI Taxonomy" id="388466"/>
    <lineage>
        <taxon>Bacteria</taxon>
        <taxon>Pseudomonadati</taxon>
        <taxon>Acidobacteriota</taxon>
        <taxon>Terriglobia</taxon>
        <taxon>Terriglobales</taxon>
        <taxon>Acidobacteriaceae</taxon>
        <taxon>Edaphobacter</taxon>
    </lineage>
</organism>
<proteinExistence type="predicted"/>
<sequence length="439" mass="49464">MKPVPSGGITRRSATRWIAGTVLSGLAAPSLLERAALAAPRPATLDPDASAFLDEMERQACLYFYEQADPSTGQVLDRANNHITQGHLDPRFASSIASTGFGLTALCIADSRRYLPSDNIRKRVLATLQFHLRPMPTEHGFYYHFNDVKTGLPLLNIEVSPIDTTIFLCGVLTCRAHFKDPKIADLATQIYNRVDWPWMLNTGKTFALGWLPATGFLTPRWDHYAEMMMMYLLAIGSPTHPIDPSCWSSFTRPRVRFERYNFISGHDPLFIHLYSHAWFDFYRKRDSYADYFANSVTAVRAHKAFCLSLNRGYNDDYWGVTASDWMHGYTAWGGPPLLGPVDGTVVPSATAGSLPFLPIDCLRVLRSLKEKYGEYAWGRYGPCDAFHPDLAWYDADVLGIDLGISLLNIENFRSGFVWNTFMRNPEAPNAMKLAGFRNY</sequence>
<accession>A0A4Q7YTF1</accession>